<dbReference type="Gene3D" id="3.30.930.10">
    <property type="entry name" value="Bira Bifunctional Protein, Domain 2"/>
    <property type="match status" value="1"/>
</dbReference>
<keyword evidence="11" id="KW-0030">Aminoacyl-tRNA synthetase</keyword>
<sequence>MATLITRTGQSIDRQALESMLRRRMFYTPSFEIYGGVAGLYDYGPPGCSLQANLIETWRKHFVLEEDMLEVDCSVLTPHEVFKTSGHVDKFADWMCKDPVNGEILRADHFVEAVLEARLKGDKEARGIKADAVEEEDPKKKKKKHKSVAQRLDDAVVKEYSEVLAQIDNYDGEALGQLIKKYELKNPTTGAQPSDPMPFNLMFQTKIGPASNAPGYLRPETAQGQFLNFAKLLEFNMQNMPFASASIGKSYRNEISPRAGLLRVREFLMAEIEHFVDPSGGKKHPRFPEVENVELTLLDKHTQLSGSTETRKMTIGQAVKDKVVDNETLGYFIARIHLFFERVGADLTKVRFRQHMANEMAHYACDCWDAELLTSYGWIECVGCADRSAYDLTVHQNKTGAPLVVRQILTEPVVERMWVPEIDRKKFGPHFKKDGRVIAEVIEALDQAQLEKFKKDVDDTGSFTVDVPAIKDGKATVTRDLVNINFQTITKHSREYTPNVIEPSFGIGRILYSLLEHSFWTRGTEGGDEARGVLSFPPSMAPTKVLIVPLSKNDEFSPLARKVGHKLRQLGISSRVDDSGASIGKRYSRNDELGTAFGITIDFQTLKDGSVTLRERDSTRQVRADESRILEAVQSMVNGHKSWADIEAELPKFEGQEVEVQVR</sequence>
<evidence type="ECO:0000256" key="3">
    <source>
        <dbReference type="ARBA" id="ARBA00011738"/>
    </source>
</evidence>
<dbReference type="Gene3D" id="3.30.40.230">
    <property type="match status" value="1"/>
</dbReference>
<comment type="subcellular location">
    <subcellularLocation>
        <location evidence="1">Cytoplasm</location>
    </subcellularLocation>
</comment>
<evidence type="ECO:0000256" key="5">
    <source>
        <dbReference type="ARBA" id="ARBA00022490"/>
    </source>
</evidence>
<dbReference type="PRINTS" id="PR01043">
    <property type="entry name" value="TRNASYNTHGLY"/>
</dbReference>
<organism evidence="15 16">
    <name type="scientific">Coniella lustricola</name>
    <dbReference type="NCBI Taxonomy" id="2025994"/>
    <lineage>
        <taxon>Eukaryota</taxon>
        <taxon>Fungi</taxon>
        <taxon>Dikarya</taxon>
        <taxon>Ascomycota</taxon>
        <taxon>Pezizomycotina</taxon>
        <taxon>Sordariomycetes</taxon>
        <taxon>Sordariomycetidae</taxon>
        <taxon>Diaporthales</taxon>
        <taxon>Schizoparmaceae</taxon>
        <taxon>Coniella</taxon>
    </lineage>
</organism>
<dbReference type="InterPro" id="IPR006195">
    <property type="entry name" value="aa-tRNA-synth_II"/>
</dbReference>
<feature type="domain" description="Aminoacyl-transfer RNA synthetases class-II family profile" evidence="14">
    <location>
        <begin position="160"/>
        <end position="549"/>
    </location>
</feature>
<dbReference type="InParanoid" id="A0A2T3AE59"/>
<evidence type="ECO:0000256" key="7">
    <source>
        <dbReference type="ARBA" id="ARBA00022679"/>
    </source>
</evidence>
<comment type="similarity">
    <text evidence="2">Belongs to the class-II aminoacyl-tRNA synthetase family.</text>
</comment>
<dbReference type="AlphaFoldDB" id="A0A2T3AE59"/>
<dbReference type="Proteomes" id="UP000241462">
    <property type="component" value="Unassembled WGS sequence"/>
</dbReference>
<name>A0A2T3AE59_9PEZI</name>
<evidence type="ECO:0000313" key="15">
    <source>
        <dbReference type="EMBL" id="PSR93915.1"/>
    </source>
</evidence>
<keyword evidence="16" id="KW-1185">Reference proteome</keyword>
<evidence type="ECO:0000256" key="2">
    <source>
        <dbReference type="ARBA" id="ARBA00008226"/>
    </source>
</evidence>
<evidence type="ECO:0000256" key="8">
    <source>
        <dbReference type="ARBA" id="ARBA00022741"/>
    </source>
</evidence>
<evidence type="ECO:0000256" key="12">
    <source>
        <dbReference type="ARBA" id="ARBA00030057"/>
    </source>
</evidence>
<dbReference type="InterPro" id="IPR002315">
    <property type="entry name" value="tRNA-synt_gly"/>
</dbReference>
<dbReference type="PANTHER" id="PTHR10745:SF0">
    <property type="entry name" value="GLYCINE--TRNA LIGASE"/>
    <property type="match status" value="1"/>
</dbReference>
<evidence type="ECO:0000256" key="13">
    <source>
        <dbReference type="ARBA" id="ARBA00051967"/>
    </source>
</evidence>
<evidence type="ECO:0000259" key="14">
    <source>
        <dbReference type="PROSITE" id="PS50862"/>
    </source>
</evidence>
<evidence type="ECO:0000256" key="10">
    <source>
        <dbReference type="ARBA" id="ARBA00022917"/>
    </source>
</evidence>
<dbReference type="InterPro" id="IPR045864">
    <property type="entry name" value="aa-tRNA-synth_II/BPL/LPL"/>
</dbReference>
<dbReference type="SUPFAM" id="SSF52954">
    <property type="entry name" value="Class II aaRS ABD-related"/>
    <property type="match status" value="1"/>
</dbReference>
<dbReference type="CDD" id="cd00774">
    <property type="entry name" value="GlyRS-like_core"/>
    <property type="match status" value="1"/>
</dbReference>
<proteinExistence type="inferred from homology"/>
<dbReference type="NCBIfam" id="TIGR00389">
    <property type="entry name" value="glyS_dimeric"/>
    <property type="match status" value="1"/>
</dbReference>
<dbReference type="GO" id="GO:0005739">
    <property type="term" value="C:mitochondrion"/>
    <property type="evidence" value="ECO:0007669"/>
    <property type="project" value="TreeGrafter"/>
</dbReference>
<comment type="subunit">
    <text evidence="3">Homodimer.</text>
</comment>
<dbReference type="Pfam" id="PF03129">
    <property type="entry name" value="HGTP_anticodon"/>
    <property type="match status" value="1"/>
</dbReference>
<dbReference type="GO" id="GO:0016740">
    <property type="term" value="F:transferase activity"/>
    <property type="evidence" value="ECO:0007669"/>
    <property type="project" value="UniProtKB-KW"/>
</dbReference>
<dbReference type="EC" id="6.1.1.14" evidence="4"/>
<protein>
    <recommendedName>
        <fullName evidence="4">glycine--tRNA ligase</fullName>
        <ecNumber evidence="4">6.1.1.14</ecNumber>
    </recommendedName>
    <alternativeName>
        <fullName evidence="12">Diadenosine tetraphosphate synthetase</fullName>
    </alternativeName>
</protein>
<dbReference type="Gene3D" id="3.40.50.800">
    <property type="entry name" value="Anticodon-binding domain"/>
    <property type="match status" value="1"/>
</dbReference>
<dbReference type="InterPro" id="IPR033731">
    <property type="entry name" value="GlyRS-like_core"/>
</dbReference>
<dbReference type="EMBL" id="KZ678403">
    <property type="protein sequence ID" value="PSR93915.1"/>
    <property type="molecule type" value="Genomic_DNA"/>
</dbReference>
<keyword evidence="5" id="KW-0963">Cytoplasm</keyword>
<dbReference type="PROSITE" id="PS50862">
    <property type="entry name" value="AA_TRNA_LIGASE_II"/>
    <property type="match status" value="1"/>
</dbReference>
<keyword evidence="6" id="KW-0436">Ligase</keyword>
<keyword evidence="8" id="KW-0547">Nucleotide-binding</keyword>
<evidence type="ECO:0000256" key="1">
    <source>
        <dbReference type="ARBA" id="ARBA00004496"/>
    </source>
</evidence>
<evidence type="ECO:0000256" key="4">
    <source>
        <dbReference type="ARBA" id="ARBA00012829"/>
    </source>
</evidence>
<dbReference type="STRING" id="2025994.A0A2T3AE59"/>
<dbReference type="NCBIfam" id="NF003211">
    <property type="entry name" value="PRK04173.1"/>
    <property type="match status" value="1"/>
</dbReference>
<reference evidence="15 16" key="1">
    <citation type="journal article" date="2018" name="Mycol. Prog.">
        <title>Coniella lustricola, a new species from submerged detritus.</title>
        <authorList>
            <person name="Raudabaugh D.B."/>
            <person name="Iturriaga T."/>
            <person name="Carver A."/>
            <person name="Mondo S."/>
            <person name="Pangilinan J."/>
            <person name="Lipzen A."/>
            <person name="He G."/>
            <person name="Amirebrahimi M."/>
            <person name="Grigoriev I.V."/>
            <person name="Miller A.N."/>
        </authorList>
    </citation>
    <scope>NUCLEOTIDE SEQUENCE [LARGE SCALE GENOMIC DNA]</scope>
    <source>
        <strain evidence="15 16">B22-T-1</strain>
    </source>
</reference>
<dbReference type="SUPFAM" id="SSF55681">
    <property type="entry name" value="Class II aaRS and biotin synthetases"/>
    <property type="match status" value="1"/>
</dbReference>
<dbReference type="FunFam" id="3.30.720.200:FF:000001">
    <property type="entry name" value="Glycine--tRNA ligase 2"/>
    <property type="match status" value="1"/>
</dbReference>
<dbReference type="Gene3D" id="3.30.720.200">
    <property type="match status" value="1"/>
</dbReference>
<accession>A0A2T3AE59</accession>
<dbReference type="FunCoup" id="A0A2T3AE59">
    <property type="interactions" value="1068"/>
</dbReference>
<dbReference type="OrthoDB" id="57698at2759"/>
<dbReference type="InterPro" id="IPR036621">
    <property type="entry name" value="Anticodon-bd_dom_sf"/>
</dbReference>
<dbReference type="CDD" id="cd00858">
    <property type="entry name" value="GlyRS_anticodon"/>
    <property type="match status" value="1"/>
</dbReference>
<dbReference type="GO" id="GO:0005524">
    <property type="term" value="F:ATP binding"/>
    <property type="evidence" value="ECO:0007669"/>
    <property type="project" value="UniProtKB-KW"/>
</dbReference>
<dbReference type="GO" id="GO:0004820">
    <property type="term" value="F:glycine-tRNA ligase activity"/>
    <property type="evidence" value="ECO:0007669"/>
    <property type="project" value="UniProtKB-EC"/>
</dbReference>
<dbReference type="InterPro" id="IPR027031">
    <property type="entry name" value="Gly-tRNA_synthase/POLG2"/>
</dbReference>
<evidence type="ECO:0000313" key="16">
    <source>
        <dbReference type="Proteomes" id="UP000241462"/>
    </source>
</evidence>
<dbReference type="FunFam" id="3.40.50.800:FF:000004">
    <property type="entry name" value="Glycine--tRNA ligase 2"/>
    <property type="match status" value="1"/>
</dbReference>
<gene>
    <name evidence="15" type="ORF">BD289DRAFT_364207</name>
</gene>
<keyword evidence="9" id="KW-0067">ATP-binding</keyword>
<keyword evidence="10" id="KW-0648">Protein biosynthesis</keyword>
<dbReference type="FunFam" id="3.30.930.10:FF:000010">
    <property type="entry name" value="Glycyl-tRNA synthetase 1"/>
    <property type="match status" value="1"/>
</dbReference>
<evidence type="ECO:0000256" key="9">
    <source>
        <dbReference type="ARBA" id="ARBA00022840"/>
    </source>
</evidence>
<dbReference type="PANTHER" id="PTHR10745">
    <property type="entry name" value="GLYCYL-TRNA SYNTHETASE/DNA POLYMERASE SUBUNIT GAMMA-2"/>
    <property type="match status" value="1"/>
</dbReference>
<dbReference type="GO" id="GO:0070150">
    <property type="term" value="P:mitochondrial glycyl-tRNA aminoacylation"/>
    <property type="evidence" value="ECO:0007669"/>
    <property type="project" value="TreeGrafter"/>
</dbReference>
<dbReference type="InterPro" id="IPR004154">
    <property type="entry name" value="Anticodon-bd"/>
</dbReference>
<evidence type="ECO:0000256" key="6">
    <source>
        <dbReference type="ARBA" id="ARBA00022598"/>
    </source>
</evidence>
<keyword evidence="7" id="KW-0808">Transferase</keyword>
<evidence type="ECO:0000256" key="11">
    <source>
        <dbReference type="ARBA" id="ARBA00023146"/>
    </source>
</evidence>
<comment type="catalytic activity">
    <reaction evidence="13">
        <text>2 ATP + H(+) = P(1),P(4)-bis(5'-adenosyl) tetraphosphate + diphosphate</text>
        <dbReference type="Rhea" id="RHEA:34935"/>
        <dbReference type="ChEBI" id="CHEBI:15378"/>
        <dbReference type="ChEBI" id="CHEBI:30616"/>
        <dbReference type="ChEBI" id="CHEBI:33019"/>
        <dbReference type="ChEBI" id="CHEBI:58141"/>
    </reaction>
</comment>